<accession>A0ABQ8FNN2</accession>
<reference evidence="3 4" key="1">
    <citation type="submission" date="2021-02" db="EMBL/GenBank/DDBJ databases">
        <title>Variation within the Batrachochytrium salamandrivorans European outbreak.</title>
        <authorList>
            <person name="Kelly M."/>
            <person name="Pasmans F."/>
            <person name="Shea T.P."/>
            <person name="Munoz J.F."/>
            <person name="Carranza S."/>
            <person name="Cuomo C.A."/>
            <person name="Martel A."/>
        </authorList>
    </citation>
    <scope>NUCLEOTIDE SEQUENCE [LARGE SCALE GENOMIC DNA]</scope>
    <source>
        <strain evidence="3 4">AMFP18/2</strain>
    </source>
</reference>
<evidence type="ECO:0000313" key="3">
    <source>
        <dbReference type="EMBL" id="KAH6600698.1"/>
    </source>
</evidence>
<evidence type="ECO:0000313" key="4">
    <source>
        <dbReference type="Proteomes" id="UP001648503"/>
    </source>
</evidence>
<protein>
    <recommendedName>
        <fullName evidence="2">Histone deacetylase complex subunit SAP30 Sin3 binding domain-containing protein</fullName>
    </recommendedName>
</protein>
<dbReference type="Gene3D" id="6.10.160.20">
    <property type="match status" value="1"/>
</dbReference>
<feature type="compositionally biased region" description="Low complexity" evidence="1">
    <location>
        <begin position="55"/>
        <end position="80"/>
    </location>
</feature>
<dbReference type="Pfam" id="PF13867">
    <property type="entry name" value="SAP30_Sin3_bdg"/>
    <property type="match status" value="1"/>
</dbReference>
<evidence type="ECO:0000259" key="2">
    <source>
        <dbReference type="Pfam" id="PF13867"/>
    </source>
</evidence>
<organism evidence="3 4">
    <name type="scientific">Batrachochytrium salamandrivorans</name>
    <dbReference type="NCBI Taxonomy" id="1357716"/>
    <lineage>
        <taxon>Eukaryota</taxon>
        <taxon>Fungi</taxon>
        <taxon>Fungi incertae sedis</taxon>
        <taxon>Chytridiomycota</taxon>
        <taxon>Chytridiomycota incertae sedis</taxon>
        <taxon>Chytridiomycetes</taxon>
        <taxon>Rhizophydiales</taxon>
        <taxon>Rhizophydiales incertae sedis</taxon>
        <taxon>Batrachochytrium</taxon>
    </lineage>
</organism>
<feature type="domain" description="Histone deacetylase complex subunit SAP30 Sin3 binding" evidence="2">
    <location>
        <begin position="125"/>
        <end position="167"/>
    </location>
</feature>
<feature type="region of interest" description="Disordered" evidence="1">
    <location>
        <begin position="1"/>
        <end position="80"/>
    </location>
</feature>
<dbReference type="Proteomes" id="UP001648503">
    <property type="component" value="Unassembled WGS sequence"/>
</dbReference>
<dbReference type="InterPro" id="IPR025718">
    <property type="entry name" value="SAP30_Sin3-bd"/>
</dbReference>
<keyword evidence="4" id="KW-1185">Reference proteome</keyword>
<sequence length="184" mass="21544">MQVATGNISGPMGGRNGDQLSHHHQRLLASRSPQIKKRKFNSQTAVGKRIPSLHKPPSQQQQQQQPQPQHNQQQHIPQQHTHLAQYKSQLQHINVEEDDTLQGQEEEPTPSLIDFSTFPDKFFYKYRRVYQMPVSGYSRSVLEEAVKYHFAEFPVDEEETIARFIYRQSHIRKVLKLDMRVSYL</sequence>
<gene>
    <name evidence="3" type="ORF">BASA50_002082</name>
</gene>
<name>A0ABQ8FNN2_9FUNG</name>
<proteinExistence type="predicted"/>
<dbReference type="EMBL" id="JAFCIX010000028">
    <property type="protein sequence ID" value="KAH6600698.1"/>
    <property type="molecule type" value="Genomic_DNA"/>
</dbReference>
<comment type="caution">
    <text evidence="3">The sequence shown here is derived from an EMBL/GenBank/DDBJ whole genome shotgun (WGS) entry which is preliminary data.</text>
</comment>
<evidence type="ECO:0000256" key="1">
    <source>
        <dbReference type="SAM" id="MobiDB-lite"/>
    </source>
</evidence>
<dbReference type="InterPro" id="IPR038291">
    <property type="entry name" value="SAP30_C_sf"/>
</dbReference>